<evidence type="ECO:0000313" key="7">
    <source>
        <dbReference type="Proteomes" id="UP000306912"/>
    </source>
</evidence>
<keyword evidence="7" id="KW-1185">Reference proteome</keyword>
<dbReference type="OrthoDB" id="9815116at2"/>
<feature type="domain" description="AAA" evidence="5">
    <location>
        <begin position="2"/>
        <end position="178"/>
    </location>
</feature>
<evidence type="ECO:0000256" key="1">
    <source>
        <dbReference type="ARBA" id="ARBA00006976"/>
    </source>
</evidence>
<organism evidence="6 7">
    <name type="scientific">Culicoidibacter larvae</name>
    <dbReference type="NCBI Taxonomy" id="2579976"/>
    <lineage>
        <taxon>Bacteria</taxon>
        <taxon>Bacillati</taxon>
        <taxon>Bacillota</taxon>
        <taxon>Culicoidibacteria</taxon>
        <taxon>Culicoidibacterales</taxon>
        <taxon>Culicoidibacteraceae</taxon>
        <taxon>Culicoidibacter</taxon>
    </lineage>
</organism>
<comment type="catalytic activity">
    <reaction evidence="2">
        <text>ATP + H2O = ADP + phosphate + H(+)</text>
        <dbReference type="Rhea" id="RHEA:13065"/>
        <dbReference type="ChEBI" id="CHEBI:15377"/>
        <dbReference type="ChEBI" id="CHEBI:15378"/>
        <dbReference type="ChEBI" id="CHEBI:30616"/>
        <dbReference type="ChEBI" id="CHEBI:43474"/>
        <dbReference type="ChEBI" id="CHEBI:456216"/>
    </reaction>
</comment>
<dbReference type="InParanoid" id="A0A5R8QGM8"/>
<dbReference type="RefSeq" id="WP_138189774.1">
    <property type="nucleotide sequence ID" value="NZ_VBWP01000001.1"/>
</dbReference>
<dbReference type="AlphaFoldDB" id="A0A5R8QGM8"/>
<evidence type="ECO:0000256" key="4">
    <source>
        <dbReference type="ARBA" id="ARBA00071824"/>
    </source>
</evidence>
<evidence type="ECO:0000256" key="3">
    <source>
        <dbReference type="ARBA" id="ARBA00062323"/>
    </source>
</evidence>
<accession>A0A5R8QGM8</accession>
<proteinExistence type="inferred from homology"/>
<protein>
    <recommendedName>
        <fullName evidence="4">Sporulation initiation inhibitor protein Soj</fullName>
    </recommendedName>
</protein>
<dbReference type="FunFam" id="3.40.50.300:FF:000285">
    <property type="entry name" value="Sporulation initiation inhibitor Soj"/>
    <property type="match status" value="1"/>
</dbReference>
<dbReference type="EMBL" id="VBWP01000001">
    <property type="protein sequence ID" value="TLG77165.1"/>
    <property type="molecule type" value="Genomic_DNA"/>
</dbReference>
<dbReference type="PANTHER" id="PTHR13696:SF52">
    <property type="entry name" value="PARA FAMILY PROTEIN CT_582"/>
    <property type="match status" value="1"/>
</dbReference>
<dbReference type="Proteomes" id="UP000306912">
    <property type="component" value="Unassembled WGS sequence"/>
</dbReference>
<dbReference type="FunCoup" id="A0A5R8QGM8">
    <property type="interactions" value="232"/>
</dbReference>
<dbReference type="InterPro" id="IPR027417">
    <property type="entry name" value="P-loop_NTPase"/>
</dbReference>
<dbReference type="Pfam" id="PF13614">
    <property type="entry name" value="AAA_31"/>
    <property type="match status" value="1"/>
</dbReference>
<gene>
    <name evidence="6" type="ORF">FEZ08_00675</name>
</gene>
<evidence type="ECO:0000256" key="2">
    <source>
        <dbReference type="ARBA" id="ARBA00049360"/>
    </source>
</evidence>
<dbReference type="InterPro" id="IPR025669">
    <property type="entry name" value="AAA_dom"/>
</dbReference>
<evidence type="ECO:0000313" key="6">
    <source>
        <dbReference type="EMBL" id="TLG77165.1"/>
    </source>
</evidence>
<dbReference type="PANTHER" id="PTHR13696">
    <property type="entry name" value="P-LOOP CONTAINING NUCLEOSIDE TRIPHOSPHATE HYDROLASE"/>
    <property type="match status" value="1"/>
</dbReference>
<sequence length="252" mass="27848">MTKIIAITNQKGGVGKTTTTLNLASSLGALGKKILLIDMDPQGNATTGLGIDKGSIKKCIYNVLVDEEDIKNTIIRTQFKNLDVVPARIHLSGADLELSQVEARELRLKNALMKLPPMYDYVFFDCPPSLGLLTLNALTAAQTLIIPIQAEYYALEGVSQLLNTIRLVQRHLNPKLTIDGIVLTMTTNTNLSTEIEQEVRQLFEKKVYKTTITRGIRLSEAPSHGLPIIYYDSRSRGAEEYVLLAREVIAHG</sequence>
<dbReference type="PIRSF" id="PIRSF009320">
    <property type="entry name" value="Nuc_binding_HP_1000"/>
    <property type="match status" value="1"/>
</dbReference>
<name>A0A5R8QGM8_9FIRM</name>
<dbReference type="SUPFAM" id="SSF52540">
    <property type="entry name" value="P-loop containing nucleoside triphosphate hydrolases"/>
    <property type="match status" value="1"/>
</dbReference>
<dbReference type="InterPro" id="IPR050678">
    <property type="entry name" value="DNA_Partitioning_ATPase"/>
</dbReference>
<dbReference type="Gene3D" id="3.40.50.300">
    <property type="entry name" value="P-loop containing nucleotide triphosphate hydrolases"/>
    <property type="match status" value="1"/>
</dbReference>
<dbReference type="CDD" id="cd02042">
    <property type="entry name" value="ParAB_family"/>
    <property type="match status" value="1"/>
</dbReference>
<evidence type="ECO:0000259" key="5">
    <source>
        <dbReference type="Pfam" id="PF13614"/>
    </source>
</evidence>
<comment type="subunit">
    <text evidence="3">Dimerizes in the presence of ATP but not ADP; ATP-binding is required for double-stranded (ds)DNA-binding. Interacts with DnaA.</text>
</comment>
<comment type="similarity">
    <text evidence="1">Belongs to the ParA family.</text>
</comment>
<comment type="caution">
    <text evidence="6">The sequence shown here is derived from an EMBL/GenBank/DDBJ whole genome shotgun (WGS) entry which is preliminary data.</text>
</comment>
<reference evidence="6 7" key="1">
    <citation type="submission" date="2019-05" db="EMBL/GenBank/DDBJ databases">
        <title>Culicoidintestinum kansasii gen. nov., sp. nov. from the gastrointestinal tract of the biting midge, Culicoides sonorensis.</title>
        <authorList>
            <person name="Neupane S."/>
            <person name="Ghosh A."/>
            <person name="Gunther S."/>
            <person name="Martin K."/>
            <person name="Zurek L."/>
        </authorList>
    </citation>
    <scope>NUCLEOTIDE SEQUENCE [LARGE SCALE GENOMIC DNA]</scope>
    <source>
        <strain evidence="6 7">CS-1</strain>
    </source>
</reference>